<dbReference type="GO" id="GO:0006508">
    <property type="term" value="P:proteolysis"/>
    <property type="evidence" value="ECO:0007669"/>
    <property type="project" value="UniProtKB-KW"/>
</dbReference>
<dbReference type="Proteomes" id="UP000749453">
    <property type="component" value="Unassembled WGS sequence"/>
</dbReference>
<evidence type="ECO:0000313" key="3">
    <source>
        <dbReference type="Proteomes" id="UP000749453"/>
    </source>
</evidence>
<dbReference type="RefSeq" id="WP_205404196.1">
    <property type="nucleotide sequence ID" value="NZ_JAFFTA010000001.1"/>
</dbReference>
<protein>
    <submittedName>
        <fullName evidence="1">Aspartyl protease family protein</fullName>
    </submittedName>
</protein>
<keyword evidence="3" id="KW-1185">Reference proteome</keyword>
<evidence type="ECO:0000313" key="1">
    <source>
        <dbReference type="EMBL" id="MBM9912144.1"/>
    </source>
</evidence>
<dbReference type="EMBL" id="JAFFTA010000001">
    <property type="protein sequence ID" value="MBM9912144.1"/>
    <property type="molecule type" value="Genomic_DNA"/>
</dbReference>
<dbReference type="Proteomes" id="UP000784064">
    <property type="component" value="Unassembled WGS sequence"/>
</dbReference>
<organism evidence="1 4">
    <name type="scientific">Stenotrophomonas lactitubi</name>
    <dbReference type="NCBI Taxonomy" id="2045214"/>
    <lineage>
        <taxon>Bacteria</taxon>
        <taxon>Pseudomonadati</taxon>
        <taxon>Pseudomonadota</taxon>
        <taxon>Gammaproteobacteria</taxon>
        <taxon>Lysobacterales</taxon>
        <taxon>Lysobacteraceae</taxon>
        <taxon>Stenotrophomonas</taxon>
    </lineage>
</organism>
<proteinExistence type="predicted"/>
<evidence type="ECO:0000313" key="2">
    <source>
        <dbReference type="EMBL" id="MBM9937740.1"/>
    </source>
</evidence>
<dbReference type="Pfam" id="PF13650">
    <property type="entry name" value="Asp_protease_2"/>
    <property type="match status" value="1"/>
</dbReference>
<gene>
    <name evidence="1" type="ORF">JJW18_01485</name>
    <name evidence="2" type="ORF">JJW19_06250</name>
</gene>
<keyword evidence="1" id="KW-0378">Hydrolase</keyword>
<comment type="caution">
    <text evidence="1">The sequence shown here is derived from an EMBL/GenBank/DDBJ whole genome shotgun (WGS) entry which is preliminary data.</text>
</comment>
<sequence>MRRFRQRHRSNTPSFGITRSIGIDLNPFRIGGIHQVPRYHRQTKGKSPVPGIPHVLLVAAIACATSGASAGANATPVAIPFEQDKDHRIYVRGSVNRSESLRFLVDTGADGLAISRAIVPKASVVIDDRTENTGSDGVTTMDYSTCNDVEIGGLHTRMGAVVVDYRNRPFDAVLGWKFFEGKVVEIDYDRQQLLVHRSLPDVTGYTRVNVRWIDNTPAIEVTLGNGDAIFKPWLALDTGSNGSIDLSHAYSSRHGLMEVFTQKVGTSRFTGSAGNVIRAVDVRVPSASIQGLAIGNAAASFPIDDDASTGDGTLGAGVLRQFNMLLDMKTGEVYLRRNQYIGVDPAGK</sequence>
<dbReference type="GO" id="GO:0008233">
    <property type="term" value="F:peptidase activity"/>
    <property type="evidence" value="ECO:0007669"/>
    <property type="project" value="UniProtKB-KW"/>
</dbReference>
<name>A0AAW4GCJ3_9GAMM</name>
<dbReference type="InterPro" id="IPR021109">
    <property type="entry name" value="Peptidase_aspartic_dom_sf"/>
</dbReference>
<keyword evidence="1" id="KW-0645">Protease</keyword>
<evidence type="ECO:0000313" key="4">
    <source>
        <dbReference type="Proteomes" id="UP000784064"/>
    </source>
</evidence>
<dbReference type="SUPFAM" id="SSF50630">
    <property type="entry name" value="Acid proteases"/>
    <property type="match status" value="1"/>
</dbReference>
<accession>A0AAW4GCJ3</accession>
<dbReference type="EMBL" id="JAFFTB010000009">
    <property type="protein sequence ID" value="MBM9937740.1"/>
    <property type="molecule type" value="Genomic_DNA"/>
</dbReference>
<reference evidence="3" key="1">
    <citation type="submission" date="2021-01" db="EMBL/GenBank/DDBJ databases">
        <title>Stenotrophomonas maltophilia.</title>
        <authorList>
            <person name="Yu Y."/>
        </authorList>
    </citation>
    <scope>NUCLEOTIDE SEQUENCE [LARGE SCALE GENOMIC DNA]</scope>
    <source>
        <strain evidence="3">As-6</strain>
    </source>
</reference>
<dbReference type="AlphaFoldDB" id="A0AAW4GCJ3"/>
<reference evidence="1" key="2">
    <citation type="submission" date="2021-01" db="EMBL/GenBank/DDBJ databases">
        <authorList>
            <person name="Yu Y."/>
        </authorList>
    </citation>
    <scope>NUCLEOTIDE SEQUENCE</scope>
    <source>
        <strain evidence="1">As-5</strain>
        <strain evidence="2">As-6</strain>
    </source>
</reference>
<dbReference type="Gene3D" id="2.40.70.10">
    <property type="entry name" value="Acid Proteases"/>
    <property type="match status" value="2"/>
</dbReference>